<keyword evidence="2" id="KW-0732">Signal</keyword>
<dbReference type="Pfam" id="PF04473">
    <property type="entry name" value="DUF553"/>
    <property type="match status" value="1"/>
</dbReference>
<dbReference type="AlphaFoldDB" id="A0A5D0MMW1"/>
<reference evidence="4 5" key="1">
    <citation type="submission" date="2019-08" db="EMBL/GenBank/DDBJ databases">
        <title>Genomic characterization of a novel candidate phylum (ARYD3) from a high temperature, high salinity tertiary oil reservoir in north central Oklahoma, USA.</title>
        <authorList>
            <person name="Youssef N.H."/>
            <person name="Yadav A."/>
            <person name="Elshahed M.S."/>
        </authorList>
    </citation>
    <scope>NUCLEOTIDE SEQUENCE [LARGE SCALE GENOMIC DNA]</scope>
    <source>
        <strain evidence="4">ARYD1</strain>
    </source>
</reference>
<dbReference type="RefSeq" id="WP_303700783.1">
    <property type="nucleotide sequence ID" value="NZ_VSIV01000109.1"/>
</dbReference>
<evidence type="ECO:0000256" key="1">
    <source>
        <dbReference type="SAM" id="MobiDB-lite"/>
    </source>
</evidence>
<evidence type="ECO:0000313" key="5">
    <source>
        <dbReference type="Proteomes" id="UP000323337"/>
    </source>
</evidence>
<sequence length="487" mass="56693">MKKLMIFAFLFILFAIPAPAEQSFEDYINKQFGEFQNFKEERDREFTEFLKKQWKEFNAFKGIDPDPVPKPFKIPQAQPQTPKDIPDSPKVTKKEIPPPPELEPLEKIKPTEAIVEPGKTAETSEISFDFFGTKINVIFDKNISETFGMTVTNDKISKYWKKLSTADYRPLINQTKDIKKKLNLHDWGIYLLTREISTNIHKDRNSATLLRWYILSKLGYDTKIGFKNNKIYLLLPSQYTLYGITYFTIEETRYYAVDALFNRNTAKSLKTYEGKYEGADKFAFFRTENPKFRNYSSDKTINFNYSGEKYSFNLRYNQNYIGYYKFFPQTVLNAYLVSPPSPGFQSTVVKSLNRVIRGKSEIEAVNIILRFVQRAFEYKRDMEQFGFEKYLTPEETVFYPYSDCEDKAILFAYLVREILGLDVILLDYPGHVAAAVGFNKKINFGGKSIGYKGKRYYTADPTYVNATLGMVMPLVKDKDFKVIPLSN</sequence>
<gene>
    <name evidence="4" type="ORF">FXF49_04820</name>
</gene>
<proteinExistence type="predicted"/>
<dbReference type="InterPro" id="IPR007562">
    <property type="entry name" value="Transglutaminase-like_domain"/>
</dbReference>
<feature type="domain" description="Transglutaminase-like" evidence="3">
    <location>
        <begin position="349"/>
        <end position="439"/>
    </location>
</feature>
<evidence type="ECO:0000256" key="2">
    <source>
        <dbReference type="SAM" id="SignalP"/>
    </source>
</evidence>
<organism evidence="4 5">
    <name type="scientific">Flexistipes sinusarabici</name>
    <dbReference type="NCBI Taxonomy" id="2352"/>
    <lineage>
        <taxon>Bacteria</taxon>
        <taxon>Pseudomonadati</taxon>
        <taxon>Deferribacterota</taxon>
        <taxon>Deferribacteres</taxon>
        <taxon>Deferribacterales</taxon>
        <taxon>Flexistipitaceae</taxon>
        <taxon>Flexistipes</taxon>
    </lineage>
</organism>
<comment type="caution">
    <text evidence="4">The sequence shown here is derived from an EMBL/GenBank/DDBJ whole genome shotgun (WGS) entry which is preliminary data.</text>
</comment>
<dbReference type="EMBL" id="VSIV01000109">
    <property type="protein sequence ID" value="TYB33732.1"/>
    <property type="molecule type" value="Genomic_DNA"/>
</dbReference>
<evidence type="ECO:0000313" key="4">
    <source>
        <dbReference type="EMBL" id="TYB33732.1"/>
    </source>
</evidence>
<feature type="chain" id="PRO_5022822896" description="Transglutaminase-like domain-containing protein" evidence="2">
    <location>
        <begin position="21"/>
        <end position="487"/>
    </location>
</feature>
<protein>
    <recommendedName>
        <fullName evidence="3">Transglutaminase-like domain-containing protein</fullName>
    </recommendedName>
</protein>
<name>A0A5D0MMW1_FLESI</name>
<feature type="region of interest" description="Disordered" evidence="1">
    <location>
        <begin position="61"/>
        <end position="104"/>
    </location>
</feature>
<accession>A0A5D0MMW1</accession>
<feature type="compositionally biased region" description="Basic and acidic residues" evidence="1">
    <location>
        <begin position="84"/>
        <end position="96"/>
    </location>
</feature>
<feature type="signal peptide" evidence="2">
    <location>
        <begin position="1"/>
        <end position="20"/>
    </location>
</feature>
<evidence type="ECO:0000259" key="3">
    <source>
        <dbReference type="Pfam" id="PF04473"/>
    </source>
</evidence>
<dbReference type="Gene3D" id="3.10.620.30">
    <property type="match status" value="1"/>
</dbReference>
<dbReference type="Proteomes" id="UP000323337">
    <property type="component" value="Unassembled WGS sequence"/>
</dbReference>